<reference evidence="2" key="1">
    <citation type="submission" date="2019-12" db="EMBL/GenBank/DDBJ databases">
        <title>Genome sequencing and annotation of Brassica cretica.</title>
        <authorList>
            <person name="Studholme D.J."/>
            <person name="Sarris P.F."/>
        </authorList>
    </citation>
    <scope>NUCLEOTIDE SEQUENCE</scope>
    <source>
        <strain evidence="2">PFS-001/15</strain>
        <tissue evidence="2">Leaf</tissue>
    </source>
</reference>
<dbReference type="EMBL" id="QGKW02001911">
    <property type="protein sequence ID" value="KAF2567203.1"/>
    <property type="molecule type" value="Genomic_DNA"/>
</dbReference>
<sequence>MVASGLKIFLIQFKLLLDISAVDISRSRSSFDPYRNGCEWSEDLPHTVQAPSRHLRLESGVEGIGSLSLTFRSDRDLFLSQASSRRFKSLSLRLRRGFSLGGLNKLVSIVSPSCKLVLYLSFEVDISRSRSSFDPYRNGCEWSEDLPHTVQAPSRHLRFKQAFQVVIPSTPPYPVYRQENKLFLYSPDLVALDFQLFGPFTIGGFSLGGLIKLVSIVSPRFSF</sequence>
<keyword evidence="1" id="KW-0732">Signal</keyword>
<proteinExistence type="predicted"/>
<dbReference type="Proteomes" id="UP000712281">
    <property type="component" value="Unassembled WGS sequence"/>
</dbReference>
<accession>A0A8S9ICF1</accession>
<evidence type="ECO:0000313" key="2">
    <source>
        <dbReference type="EMBL" id="KAF2567203.1"/>
    </source>
</evidence>
<feature type="signal peptide" evidence="1">
    <location>
        <begin position="1"/>
        <end position="21"/>
    </location>
</feature>
<name>A0A8S9ICF1_BRACR</name>
<dbReference type="AlphaFoldDB" id="A0A8S9ICF1"/>
<evidence type="ECO:0000313" key="3">
    <source>
        <dbReference type="Proteomes" id="UP000712281"/>
    </source>
</evidence>
<comment type="caution">
    <text evidence="2">The sequence shown here is derived from an EMBL/GenBank/DDBJ whole genome shotgun (WGS) entry which is preliminary data.</text>
</comment>
<organism evidence="2 3">
    <name type="scientific">Brassica cretica</name>
    <name type="common">Mustard</name>
    <dbReference type="NCBI Taxonomy" id="69181"/>
    <lineage>
        <taxon>Eukaryota</taxon>
        <taxon>Viridiplantae</taxon>
        <taxon>Streptophyta</taxon>
        <taxon>Embryophyta</taxon>
        <taxon>Tracheophyta</taxon>
        <taxon>Spermatophyta</taxon>
        <taxon>Magnoliopsida</taxon>
        <taxon>eudicotyledons</taxon>
        <taxon>Gunneridae</taxon>
        <taxon>Pentapetalae</taxon>
        <taxon>rosids</taxon>
        <taxon>malvids</taxon>
        <taxon>Brassicales</taxon>
        <taxon>Brassicaceae</taxon>
        <taxon>Brassiceae</taxon>
        <taxon>Brassica</taxon>
    </lineage>
</organism>
<protein>
    <submittedName>
        <fullName evidence="2">Uncharacterized protein</fullName>
    </submittedName>
</protein>
<gene>
    <name evidence="2" type="ORF">F2Q68_00024077</name>
</gene>
<feature type="chain" id="PRO_5035802202" evidence="1">
    <location>
        <begin position="22"/>
        <end position="223"/>
    </location>
</feature>
<evidence type="ECO:0000256" key="1">
    <source>
        <dbReference type="SAM" id="SignalP"/>
    </source>
</evidence>